<keyword evidence="1" id="KW-0479">Metal-binding</keyword>
<sequence length="180" mass="20681">MGSIGDFRQKNSTSRKMPVKSNAMKQDLYGITKPAVHEMAAKDNRKSINKNSKVSHRKKGQQSDTDTIKREVNPNKKTPYQGSRRACGRFHCDECDREWFSPHSWANCYQKCKECNGQVYPYVQFPLEKCKRTKTKIPPHPSDLCQKCLKLGYLCVSKFSDPVNSEDSQIPIMTSAKREE</sequence>
<protein>
    <recommendedName>
        <fullName evidence="5">3CxxC-type domain-containing protein</fullName>
    </recommendedName>
</protein>
<dbReference type="Pfam" id="PF17180">
    <property type="entry name" value="Zn_ribbon_3CxxC_2"/>
    <property type="match status" value="1"/>
</dbReference>
<evidence type="ECO:0000256" key="4">
    <source>
        <dbReference type="SAM" id="MobiDB-lite"/>
    </source>
</evidence>
<evidence type="ECO:0000256" key="1">
    <source>
        <dbReference type="ARBA" id="ARBA00022723"/>
    </source>
</evidence>
<evidence type="ECO:0000256" key="3">
    <source>
        <dbReference type="ARBA" id="ARBA00022833"/>
    </source>
</evidence>
<evidence type="ECO:0000313" key="7">
    <source>
        <dbReference type="Proteomes" id="UP001381693"/>
    </source>
</evidence>
<dbReference type="GO" id="GO:0008270">
    <property type="term" value="F:zinc ion binding"/>
    <property type="evidence" value="ECO:0007669"/>
    <property type="project" value="UniProtKB-KW"/>
</dbReference>
<reference evidence="6 7" key="1">
    <citation type="submission" date="2023-11" db="EMBL/GenBank/DDBJ databases">
        <title>Halocaridina rubra genome assembly.</title>
        <authorList>
            <person name="Smith C."/>
        </authorList>
    </citation>
    <scope>NUCLEOTIDE SEQUENCE [LARGE SCALE GENOMIC DNA]</scope>
    <source>
        <strain evidence="6">EP-1</strain>
        <tissue evidence="6">Whole</tissue>
    </source>
</reference>
<keyword evidence="7" id="KW-1185">Reference proteome</keyword>
<comment type="caution">
    <text evidence="6">The sequence shown here is derived from an EMBL/GenBank/DDBJ whole genome shotgun (WGS) entry which is preliminary data.</text>
</comment>
<feature type="region of interest" description="Disordered" evidence="4">
    <location>
        <begin position="1"/>
        <end position="84"/>
    </location>
</feature>
<gene>
    <name evidence="6" type="ORF">SK128_017131</name>
</gene>
<keyword evidence="2" id="KW-0863">Zinc-finger</keyword>
<dbReference type="Proteomes" id="UP001381693">
    <property type="component" value="Unassembled WGS sequence"/>
</dbReference>
<accession>A0AAN8XTB9</accession>
<feature type="compositionally biased region" description="Basic and acidic residues" evidence="4">
    <location>
        <begin position="35"/>
        <end position="46"/>
    </location>
</feature>
<evidence type="ECO:0000313" key="6">
    <source>
        <dbReference type="EMBL" id="KAK7083794.1"/>
    </source>
</evidence>
<dbReference type="AlphaFoldDB" id="A0AAN8XTB9"/>
<dbReference type="InterPro" id="IPR027377">
    <property type="entry name" value="ZAR1/RTP1-5-like_Znf-3CxxC"/>
</dbReference>
<proteinExistence type="predicted"/>
<name>A0AAN8XTB9_HALRR</name>
<dbReference type="SMART" id="SM01328">
    <property type="entry name" value="zf-3CxxC"/>
    <property type="match status" value="1"/>
</dbReference>
<dbReference type="InterPro" id="IPR033446">
    <property type="entry name" value="ZCCHC24_Znf-3CxxC"/>
</dbReference>
<feature type="domain" description="3CxxC-type" evidence="5">
    <location>
        <begin position="85"/>
        <end position="151"/>
    </location>
</feature>
<evidence type="ECO:0000259" key="5">
    <source>
        <dbReference type="SMART" id="SM01328"/>
    </source>
</evidence>
<keyword evidence="3" id="KW-0862">Zinc</keyword>
<organism evidence="6 7">
    <name type="scientific">Halocaridina rubra</name>
    <name type="common">Hawaiian red shrimp</name>
    <dbReference type="NCBI Taxonomy" id="373956"/>
    <lineage>
        <taxon>Eukaryota</taxon>
        <taxon>Metazoa</taxon>
        <taxon>Ecdysozoa</taxon>
        <taxon>Arthropoda</taxon>
        <taxon>Crustacea</taxon>
        <taxon>Multicrustacea</taxon>
        <taxon>Malacostraca</taxon>
        <taxon>Eumalacostraca</taxon>
        <taxon>Eucarida</taxon>
        <taxon>Decapoda</taxon>
        <taxon>Pleocyemata</taxon>
        <taxon>Caridea</taxon>
        <taxon>Atyoidea</taxon>
        <taxon>Atyidae</taxon>
        <taxon>Halocaridina</taxon>
    </lineage>
</organism>
<evidence type="ECO:0000256" key="2">
    <source>
        <dbReference type="ARBA" id="ARBA00022771"/>
    </source>
</evidence>
<dbReference type="EMBL" id="JAXCGZ010002539">
    <property type="protein sequence ID" value="KAK7083794.1"/>
    <property type="molecule type" value="Genomic_DNA"/>
</dbReference>